<name>A0ABQ8VMA3_9AGAR</name>
<dbReference type="Gene3D" id="3.30.40.10">
    <property type="entry name" value="Zinc/RING finger domain, C3HC4 (zinc finger)"/>
    <property type="match status" value="1"/>
</dbReference>
<dbReference type="EMBL" id="JANVFT010000021">
    <property type="protein sequence ID" value="KAJ4497512.1"/>
    <property type="molecule type" value="Genomic_DNA"/>
</dbReference>
<evidence type="ECO:0000256" key="3">
    <source>
        <dbReference type="ARBA" id="ARBA00022833"/>
    </source>
</evidence>
<dbReference type="PROSITE" id="PS50089">
    <property type="entry name" value="ZF_RING_2"/>
    <property type="match status" value="1"/>
</dbReference>
<dbReference type="PROSITE" id="PS00518">
    <property type="entry name" value="ZF_RING_1"/>
    <property type="match status" value="1"/>
</dbReference>
<keyword evidence="1" id="KW-0479">Metal-binding</keyword>
<feature type="compositionally biased region" description="Polar residues" evidence="6">
    <location>
        <begin position="58"/>
        <end position="76"/>
    </location>
</feature>
<sequence>MRTNTPAIAKKSCSTTPDRSSKAQLFGRRSPPPPSRTYGRKSKIRSHPNTPSQPPIALTSSTPLPNNNSPAVSSSTRSNFHLHSLALDYEEPILIPATSSPSSNSMSSPSNSTSEAIDIMDSDDEDEPVFLSMKLPVPSEPTQVESSETLREARIDLENALQIANDKIKAFEDIEQHRNHCPCCWDVMYQPFIISCGHTFCKECLLRLSGVYIRAKMNLACPDCHAIQGHSTPIPNYASQQSVDDMLQSKGITLPTTRQALQWPLMFQSRPMSFPFSRCSGTYPISAPVFAPAPFPIAVDDDE</sequence>
<protein>
    <recommendedName>
        <fullName evidence="7">RING-type domain-containing protein</fullName>
    </recommendedName>
</protein>
<organism evidence="8 9">
    <name type="scientific">Lentinula lateritia</name>
    <dbReference type="NCBI Taxonomy" id="40482"/>
    <lineage>
        <taxon>Eukaryota</taxon>
        <taxon>Fungi</taxon>
        <taxon>Dikarya</taxon>
        <taxon>Basidiomycota</taxon>
        <taxon>Agaricomycotina</taxon>
        <taxon>Agaricomycetes</taxon>
        <taxon>Agaricomycetidae</taxon>
        <taxon>Agaricales</taxon>
        <taxon>Marasmiineae</taxon>
        <taxon>Omphalotaceae</taxon>
        <taxon>Lentinula</taxon>
    </lineage>
</organism>
<proteinExistence type="predicted"/>
<dbReference type="SUPFAM" id="SSF57850">
    <property type="entry name" value="RING/U-box"/>
    <property type="match status" value="1"/>
</dbReference>
<evidence type="ECO:0000256" key="2">
    <source>
        <dbReference type="ARBA" id="ARBA00022771"/>
    </source>
</evidence>
<evidence type="ECO:0000313" key="9">
    <source>
        <dbReference type="Proteomes" id="UP001150217"/>
    </source>
</evidence>
<keyword evidence="3" id="KW-0862">Zinc</keyword>
<feature type="region of interest" description="Disordered" evidence="6">
    <location>
        <begin position="1"/>
        <end position="76"/>
    </location>
</feature>
<feature type="coiled-coil region" evidence="5">
    <location>
        <begin position="147"/>
        <end position="174"/>
    </location>
</feature>
<evidence type="ECO:0000256" key="4">
    <source>
        <dbReference type="PROSITE-ProRule" id="PRU00175"/>
    </source>
</evidence>
<dbReference type="InterPro" id="IPR027370">
    <property type="entry name" value="Znf-RING_euk"/>
</dbReference>
<reference evidence="8" key="1">
    <citation type="submission" date="2022-08" db="EMBL/GenBank/DDBJ databases">
        <title>A Global Phylogenomic Analysis of the Shiitake Genus Lentinula.</title>
        <authorList>
            <consortium name="DOE Joint Genome Institute"/>
            <person name="Sierra-Patev S."/>
            <person name="Min B."/>
            <person name="Naranjo-Ortiz M."/>
            <person name="Looney B."/>
            <person name="Konkel Z."/>
            <person name="Slot J.C."/>
            <person name="Sakamoto Y."/>
            <person name="Steenwyk J.L."/>
            <person name="Rokas A."/>
            <person name="Carro J."/>
            <person name="Camarero S."/>
            <person name="Ferreira P."/>
            <person name="Molpeceres G."/>
            <person name="Ruiz-Duenas F.J."/>
            <person name="Serrano A."/>
            <person name="Henrissat B."/>
            <person name="Drula E."/>
            <person name="Hughes K.W."/>
            <person name="Mata J.L."/>
            <person name="Ishikawa N.K."/>
            <person name="Vargas-Isla R."/>
            <person name="Ushijima S."/>
            <person name="Smith C.A."/>
            <person name="Ahrendt S."/>
            <person name="Andreopoulos W."/>
            <person name="He G."/>
            <person name="Labutti K."/>
            <person name="Lipzen A."/>
            <person name="Ng V."/>
            <person name="Riley R."/>
            <person name="Sandor L."/>
            <person name="Barry K."/>
            <person name="Martinez A.T."/>
            <person name="Xiao Y."/>
            <person name="Gibbons J.G."/>
            <person name="Terashima K."/>
            <person name="Grigoriev I.V."/>
            <person name="Hibbett D.S."/>
        </authorList>
    </citation>
    <scope>NUCLEOTIDE SEQUENCE</scope>
    <source>
        <strain evidence="8">RHP3577 ss4</strain>
    </source>
</reference>
<dbReference type="InterPro" id="IPR017907">
    <property type="entry name" value="Znf_RING_CS"/>
</dbReference>
<feature type="compositionally biased region" description="Low complexity" evidence="6">
    <location>
        <begin position="98"/>
        <end position="114"/>
    </location>
</feature>
<evidence type="ECO:0000256" key="1">
    <source>
        <dbReference type="ARBA" id="ARBA00022723"/>
    </source>
</evidence>
<dbReference type="Pfam" id="PF13445">
    <property type="entry name" value="zf-RING_UBOX"/>
    <property type="match status" value="1"/>
</dbReference>
<dbReference type="SMART" id="SM00184">
    <property type="entry name" value="RING"/>
    <property type="match status" value="1"/>
</dbReference>
<dbReference type="InterPro" id="IPR001841">
    <property type="entry name" value="Znf_RING"/>
</dbReference>
<dbReference type="Proteomes" id="UP001150217">
    <property type="component" value="Unassembled WGS sequence"/>
</dbReference>
<evidence type="ECO:0000256" key="6">
    <source>
        <dbReference type="SAM" id="MobiDB-lite"/>
    </source>
</evidence>
<keyword evidence="9" id="KW-1185">Reference proteome</keyword>
<keyword evidence="2 4" id="KW-0863">Zinc-finger</keyword>
<feature type="domain" description="RING-type" evidence="7">
    <location>
        <begin position="181"/>
        <end position="225"/>
    </location>
</feature>
<keyword evidence="5" id="KW-0175">Coiled coil</keyword>
<feature type="compositionally biased region" description="Polar residues" evidence="6">
    <location>
        <begin position="1"/>
        <end position="18"/>
    </location>
</feature>
<feature type="region of interest" description="Disordered" evidence="6">
    <location>
        <begin position="96"/>
        <end position="116"/>
    </location>
</feature>
<gene>
    <name evidence="8" type="ORF">C8R41DRAFT_917550</name>
</gene>
<dbReference type="InterPro" id="IPR013083">
    <property type="entry name" value="Znf_RING/FYVE/PHD"/>
</dbReference>
<comment type="caution">
    <text evidence="8">The sequence shown here is derived from an EMBL/GenBank/DDBJ whole genome shotgun (WGS) entry which is preliminary data.</text>
</comment>
<evidence type="ECO:0000313" key="8">
    <source>
        <dbReference type="EMBL" id="KAJ4497512.1"/>
    </source>
</evidence>
<accession>A0ABQ8VMA3</accession>
<evidence type="ECO:0000259" key="7">
    <source>
        <dbReference type="PROSITE" id="PS50089"/>
    </source>
</evidence>
<evidence type="ECO:0000256" key="5">
    <source>
        <dbReference type="SAM" id="Coils"/>
    </source>
</evidence>